<name>A0A9X0CMW9_9CNID</name>
<reference evidence="1" key="1">
    <citation type="submission" date="2023-01" db="EMBL/GenBank/DDBJ databases">
        <title>Genome assembly of the deep-sea coral Lophelia pertusa.</title>
        <authorList>
            <person name="Herrera S."/>
            <person name="Cordes E."/>
        </authorList>
    </citation>
    <scope>NUCLEOTIDE SEQUENCE</scope>
    <source>
        <strain evidence="1">USNM1676648</strain>
        <tissue evidence="1">Polyp</tissue>
    </source>
</reference>
<comment type="caution">
    <text evidence="1">The sequence shown here is derived from an EMBL/GenBank/DDBJ whole genome shotgun (WGS) entry which is preliminary data.</text>
</comment>
<accession>A0A9X0CMW9</accession>
<dbReference type="EMBL" id="MU826895">
    <property type="protein sequence ID" value="KAJ7369642.1"/>
    <property type="molecule type" value="Genomic_DNA"/>
</dbReference>
<gene>
    <name evidence="1" type="ORF">OS493_037325</name>
</gene>
<dbReference type="AlphaFoldDB" id="A0A9X0CMW9"/>
<sequence length="269" mass="30432">MERKERKRKRSVNYDEVRQHVPPVKVGEESLLNISNVSDLSEELALDNYTETISDVEDEVVAAKHNCKKDFAVSGTFSHVTFEDSDSDVAPSPRKLLGRTQRPSNNISMRLSCVKLVALKAQHTSIVSELFQETLCSNSDIDLFESNPSFWQNCGAAVYVDDANEDEALQCDLAEQGSDNEEELTQINVSNYNQEAEDIYNTLFHHTDMSVKFEHLTNPVQADTNDDDYTRSIHDHSTVSCQEALLVLMANQVKTQIVKSCTRRHNFLL</sequence>
<protein>
    <submittedName>
        <fullName evidence="1">Uncharacterized protein</fullName>
    </submittedName>
</protein>
<proteinExistence type="predicted"/>
<keyword evidence="2" id="KW-1185">Reference proteome</keyword>
<evidence type="ECO:0000313" key="1">
    <source>
        <dbReference type="EMBL" id="KAJ7369642.1"/>
    </source>
</evidence>
<organism evidence="1 2">
    <name type="scientific">Desmophyllum pertusum</name>
    <dbReference type="NCBI Taxonomy" id="174260"/>
    <lineage>
        <taxon>Eukaryota</taxon>
        <taxon>Metazoa</taxon>
        <taxon>Cnidaria</taxon>
        <taxon>Anthozoa</taxon>
        <taxon>Hexacorallia</taxon>
        <taxon>Scleractinia</taxon>
        <taxon>Caryophylliina</taxon>
        <taxon>Caryophylliidae</taxon>
        <taxon>Desmophyllum</taxon>
    </lineage>
</organism>
<evidence type="ECO:0000313" key="2">
    <source>
        <dbReference type="Proteomes" id="UP001163046"/>
    </source>
</evidence>
<dbReference type="Proteomes" id="UP001163046">
    <property type="component" value="Unassembled WGS sequence"/>
</dbReference>